<dbReference type="OrthoDB" id="2157530at2759"/>
<name>A0A6A5ZN53_9PLEO</name>
<dbReference type="Proteomes" id="UP000799770">
    <property type="component" value="Unassembled WGS sequence"/>
</dbReference>
<feature type="non-terminal residue" evidence="2">
    <location>
        <position position="1"/>
    </location>
</feature>
<protein>
    <submittedName>
        <fullName evidence="2">Heterokaryon incompatibility protein-domain-containing protein</fullName>
    </submittedName>
</protein>
<accession>A0A6A5ZN53</accession>
<organism evidence="2 3">
    <name type="scientific">Lophiotrema nucula</name>
    <dbReference type="NCBI Taxonomy" id="690887"/>
    <lineage>
        <taxon>Eukaryota</taxon>
        <taxon>Fungi</taxon>
        <taxon>Dikarya</taxon>
        <taxon>Ascomycota</taxon>
        <taxon>Pezizomycotina</taxon>
        <taxon>Dothideomycetes</taxon>
        <taxon>Pleosporomycetidae</taxon>
        <taxon>Pleosporales</taxon>
        <taxon>Lophiotremataceae</taxon>
        <taxon>Lophiotrema</taxon>
    </lineage>
</organism>
<proteinExistence type="predicted"/>
<evidence type="ECO:0000313" key="2">
    <source>
        <dbReference type="EMBL" id="KAF2121052.1"/>
    </source>
</evidence>
<dbReference type="InterPro" id="IPR010730">
    <property type="entry name" value="HET"/>
</dbReference>
<keyword evidence="3" id="KW-1185">Reference proteome</keyword>
<dbReference type="PANTHER" id="PTHR24148:SF64">
    <property type="entry name" value="HETEROKARYON INCOMPATIBILITY DOMAIN-CONTAINING PROTEIN"/>
    <property type="match status" value="1"/>
</dbReference>
<dbReference type="Pfam" id="PF06985">
    <property type="entry name" value="HET"/>
    <property type="match status" value="1"/>
</dbReference>
<sequence>YRYRTLPNQDDFRVLELQPGPHDANLSIHLRTVSLSDYPPYEALSYVWGHLSKSYLVICGGKSIPITQSLHEFLLEARDEAEVKTIWADALCINQDDLAERSHQVRIMYKIYENSARTTIWLG</sequence>
<feature type="non-terminal residue" evidence="2">
    <location>
        <position position="123"/>
    </location>
</feature>
<dbReference type="InterPro" id="IPR052895">
    <property type="entry name" value="HetReg/Transcr_Mod"/>
</dbReference>
<dbReference type="AlphaFoldDB" id="A0A6A5ZN53"/>
<dbReference type="EMBL" id="ML977312">
    <property type="protein sequence ID" value="KAF2121052.1"/>
    <property type="molecule type" value="Genomic_DNA"/>
</dbReference>
<reference evidence="2" key="1">
    <citation type="journal article" date="2020" name="Stud. Mycol.">
        <title>101 Dothideomycetes genomes: a test case for predicting lifestyles and emergence of pathogens.</title>
        <authorList>
            <person name="Haridas S."/>
            <person name="Albert R."/>
            <person name="Binder M."/>
            <person name="Bloem J."/>
            <person name="Labutti K."/>
            <person name="Salamov A."/>
            <person name="Andreopoulos B."/>
            <person name="Baker S."/>
            <person name="Barry K."/>
            <person name="Bills G."/>
            <person name="Bluhm B."/>
            <person name="Cannon C."/>
            <person name="Castanera R."/>
            <person name="Culley D."/>
            <person name="Daum C."/>
            <person name="Ezra D."/>
            <person name="Gonzalez J."/>
            <person name="Henrissat B."/>
            <person name="Kuo A."/>
            <person name="Liang C."/>
            <person name="Lipzen A."/>
            <person name="Lutzoni F."/>
            <person name="Magnuson J."/>
            <person name="Mondo S."/>
            <person name="Nolan M."/>
            <person name="Ohm R."/>
            <person name="Pangilinan J."/>
            <person name="Park H.-J."/>
            <person name="Ramirez L."/>
            <person name="Alfaro M."/>
            <person name="Sun H."/>
            <person name="Tritt A."/>
            <person name="Yoshinaga Y."/>
            <person name="Zwiers L.-H."/>
            <person name="Turgeon B."/>
            <person name="Goodwin S."/>
            <person name="Spatafora J."/>
            <person name="Crous P."/>
            <person name="Grigoriev I."/>
        </authorList>
    </citation>
    <scope>NUCLEOTIDE SEQUENCE</scope>
    <source>
        <strain evidence="2">CBS 627.86</strain>
    </source>
</reference>
<gene>
    <name evidence="2" type="ORF">BDV96DRAFT_470391</name>
</gene>
<evidence type="ECO:0000313" key="3">
    <source>
        <dbReference type="Proteomes" id="UP000799770"/>
    </source>
</evidence>
<feature type="domain" description="Heterokaryon incompatibility" evidence="1">
    <location>
        <begin position="41"/>
        <end position="123"/>
    </location>
</feature>
<dbReference type="PANTHER" id="PTHR24148">
    <property type="entry name" value="ANKYRIN REPEAT DOMAIN-CONTAINING PROTEIN 39 HOMOLOG-RELATED"/>
    <property type="match status" value="1"/>
</dbReference>
<evidence type="ECO:0000259" key="1">
    <source>
        <dbReference type="Pfam" id="PF06985"/>
    </source>
</evidence>